<dbReference type="InterPro" id="IPR001460">
    <property type="entry name" value="PCN-bd_Tpept"/>
</dbReference>
<dbReference type="GO" id="GO:0008658">
    <property type="term" value="F:penicillin binding"/>
    <property type="evidence" value="ECO:0007669"/>
    <property type="project" value="InterPro"/>
</dbReference>
<dbReference type="GO" id="GO:0071555">
    <property type="term" value="P:cell wall organization"/>
    <property type="evidence" value="ECO:0007669"/>
    <property type="project" value="TreeGrafter"/>
</dbReference>
<evidence type="ECO:0000256" key="4">
    <source>
        <dbReference type="ARBA" id="ARBA00012448"/>
    </source>
</evidence>
<dbReference type="InterPro" id="IPR050515">
    <property type="entry name" value="Beta-lactam/transpept"/>
</dbReference>
<evidence type="ECO:0000259" key="8">
    <source>
        <dbReference type="PROSITE" id="PS51178"/>
    </source>
</evidence>
<evidence type="ECO:0000256" key="3">
    <source>
        <dbReference type="ARBA" id="ARBA00007171"/>
    </source>
</evidence>
<feature type="transmembrane region" description="Helical" evidence="7">
    <location>
        <begin position="12"/>
        <end position="36"/>
    </location>
</feature>
<dbReference type="GO" id="GO:0009002">
    <property type="term" value="F:serine-type D-Ala-D-Ala carboxypeptidase activity"/>
    <property type="evidence" value="ECO:0007669"/>
    <property type="project" value="UniProtKB-EC"/>
</dbReference>
<comment type="caution">
    <text evidence="9">The sequence shown here is derived from an EMBL/GenBank/DDBJ whole genome shotgun (WGS) entry which is preliminary data.</text>
</comment>
<comment type="similarity">
    <text evidence="3">Belongs to the transpeptidase family.</text>
</comment>
<feature type="domain" description="PASTA" evidence="8">
    <location>
        <begin position="592"/>
        <end position="650"/>
    </location>
</feature>
<evidence type="ECO:0000313" key="9">
    <source>
        <dbReference type="EMBL" id="MTT32011.1"/>
    </source>
</evidence>
<comment type="catalytic activity">
    <reaction evidence="6">
        <text>Preferential cleavage: (Ac)2-L-Lys-D-Ala-|-D-Ala. Also transpeptidation of peptidyl-alanyl moieties that are N-acyl substituents of D-alanine.</text>
        <dbReference type="EC" id="3.4.16.4"/>
    </reaction>
</comment>
<protein>
    <recommendedName>
        <fullName evidence="4">serine-type D-Ala-D-Ala carboxypeptidase</fullName>
        <ecNumber evidence="4">3.4.16.4</ecNumber>
    </recommendedName>
</protein>
<dbReference type="InterPro" id="IPR036138">
    <property type="entry name" value="PBP_dimer_sf"/>
</dbReference>
<dbReference type="GO" id="GO:0009252">
    <property type="term" value="P:peptidoglycan biosynthetic process"/>
    <property type="evidence" value="ECO:0007669"/>
    <property type="project" value="UniProtKB-UniPathway"/>
</dbReference>
<evidence type="ECO:0000256" key="5">
    <source>
        <dbReference type="ARBA" id="ARBA00023136"/>
    </source>
</evidence>
<dbReference type="Gene3D" id="3.30.70.2110">
    <property type="match status" value="1"/>
</dbReference>
<dbReference type="SMART" id="SM00740">
    <property type="entry name" value="PASTA"/>
    <property type="match status" value="2"/>
</dbReference>
<proteinExistence type="inferred from homology"/>
<dbReference type="GO" id="GO:0005886">
    <property type="term" value="C:plasma membrane"/>
    <property type="evidence" value="ECO:0007669"/>
    <property type="project" value="TreeGrafter"/>
</dbReference>
<dbReference type="UniPathway" id="UPA00219"/>
<gene>
    <name evidence="9" type="ORF">GMB86_08300</name>
</gene>
<dbReference type="Gene3D" id="2.20.70.70">
    <property type="match status" value="1"/>
</dbReference>
<dbReference type="CDD" id="cd06575">
    <property type="entry name" value="PASTA_Pbp2x-like_2"/>
    <property type="match status" value="1"/>
</dbReference>
<dbReference type="Pfam" id="PF00905">
    <property type="entry name" value="Transpeptidase"/>
    <property type="match status" value="1"/>
</dbReference>
<dbReference type="SUPFAM" id="SSF56601">
    <property type="entry name" value="beta-lactamase/transpeptidase-like"/>
    <property type="match status" value="1"/>
</dbReference>
<comment type="subcellular location">
    <subcellularLocation>
        <location evidence="1">Membrane</location>
    </subcellularLocation>
</comment>
<dbReference type="EMBL" id="WNHB01000011">
    <property type="protein sequence ID" value="MTT32011.1"/>
    <property type="molecule type" value="Genomic_DNA"/>
</dbReference>
<keyword evidence="7" id="KW-0812">Transmembrane</keyword>
<dbReference type="PANTHER" id="PTHR30627:SF26">
    <property type="entry name" value="PENICILLIN-BINDING PROTEIN 2B"/>
    <property type="match status" value="1"/>
</dbReference>
<organism evidence="9 10">
    <name type="scientific">Terrilactibacillus tamarindi</name>
    <dbReference type="NCBI Taxonomy" id="2599694"/>
    <lineage>
        <taxon>Bacteria</taxon>
        <taxon>Bacillati</taxon>
        <taxon>Bacillota</taxon>
        <taxon>Bacilli</taxon>
        <taxon>Bacillales</taxon>
        <taxon>Bacillaceae</taxon>
        <taxon>Terrilactibacillus</taxon>
    </lineage>
</organism>
<evidence type="ECO:0000313" key="10">
    <source>
        <dbReference type="Proteomes" id="UP000440978"/>
    </source>
</evidence>
<feature type="domain" description="PASTA" evidence="8">
    <location>
        <begin position="652"/>
        <end position="708"/>
    </location>
</feature>
<dbReference type="Gene3D" id="3.40.710.10">
    <property type="entry name" value="DD-peptidase/beta-lactamase superfamily"/>
    <property type="match status" value="1"/>
</dbReference>
<dbReference type="InterPro" id="IPR005311">
    <property type="entry name" value="PBP_dimer"/>
</dbReference>
<dbReference type="AlphaFoldDB" id="A0A6N8CPR8"/>
<accession>A0A6N8CPR8</accession>
<dbReference type="InterPro" id="IPR012338">
    <property type="entry name" value="Beta-lactam/transpept-like"/>
</dbReference>
<dbReference type="SUPFAM" id="SSF54184">
    <property type="entry name" value="Penicillin-binding protein 2x (pbp-2x), c-terminal domain"/>
    <property type="match status" value="2"/>
</dbReference>
<dbReference type="Proteomes" id="UP000440978">
    <property type="component" value="Unassembled WGS sequence"/>
</dbReference>
<keyword evidence="7" id="KW-1133">Transmembrane helix</keyword>
<keyword evidence="5 7" id="KW-0472">Membrane</keyword>
<name>A0A6N8CPR8_9BACI</name>
<evidence type="ECO:0000256" key="1">
    <source>
        <dbReference type="ARBA" id="ARBA00004370"/>
    </source>
</evidence>
<dbReference type="PANTHER" id="PTHR30627">
    <property type="entry name" value="PEPTIDOGLYCAN D,D-TRANSPEPTIDASE"/>
    <property type="match status" value="1"/>
</dbReference>
<dbReference type="PROSITE" id="PS51178">
    <property type="entry name" value="PASTA"/>
    <property type="match status" value="2"/>
</dbReference>
<dbReference type="OrthoDB" id="9804124at2"/>
<sequence length="709" mass="79107">MMTMFPTKNNSINVWAAVIGLLFLLFFFVIMGRFLYIAHSKEIDNNDLTAMGEQKWQHYTVLDAKRGKIYSSNQQVLAEDIPSYTIQAILSKNAGKENYVTDKAKTARLLAPILDLKESYIYDQLNKPLYLVQFGKKGQNISQEVKKKIDKLHLNGITFVEGSRRYYPNKDFAAYTIGFTSKNDKSNKQYGVLGIEQSLNKYLTEQDGSVRYYRSAGGVPIPDEKQKIKKEHNGDNVYLTIDSRIQTVLDESMSKVQSKYNPKRIVGIVADPRTGRILAMSNRPSFDLNKRDLTSFVNSPISEAIEPGSVMKVFTLAAAIDAGVYHGNQTYQSGQYKVPGVTIHDWNQSWGPITFDEGFQRSSNVAFSIIADKYLGTEKLYNYFQKFGFMQKTGIDLPNESNSKVSWKWESDKVMMSFGQASAFTPIQIVQAATAIANDGKMMKPYIVSKIVDPNKGKTVVKHEPTVVGQPINKEAAEQTRELMRQVITSKKGTGHALYNLPGYEIIGKTGTAQLAIDGKYLYGRDNYIFSFLGMAPKKDPKLIVYVAVDRPNLSGVAYDAEPVAEVVNPVLSNSLQYMNIKPDAKDKVTDTVNQIKMNQYVGLETSDVSNQLQSKGFKVTTIGSGKITKQFPFKGDQILDGSRVILVGDSDKELPDIKGWSLSDVMQLADMLSLKPHISGQGFVVEQKPSKGTSLHVGDSITIKLKSH</sequence>
<evidence type="ECO:0000256" key="6">
    <source>
        <dbReference type="ARBA" id="ARBA00034000"/>
    </source>
</evidence>
<dbReference type="Pfam" id="PF03793">
    <property type="entry name" value="PASTA"/>
    <property type="match status" value="2"/>
</dbReference>
<reference evidence="9 10" key="1">
    <citation type="submission" date="2019-11" db="EMBL/GenBank/DDBJ databases">
        <title>Terrilactibacillus tamarindus sp. nov. BCM23-1 isolated from bark of Tamarindus indica.</title>
        <authorList>
            <person name="Kingkaew E."/>
            <person name="Tanasupawat S."/>
        </authorList>
    </citation>
    <scope>NUCLEOTIDE SEQUENCE [LARGE SCALE GENOMIC DNA]</scope>
    <source>
        <strain evidence="9 10">BCM23-1</strain>
    </source>
</reference>
<dbReference type="EC" id="3.4.16.4" evidence="4"/>
<keyword evidence="10" id="KW-1185">Reference proteome</keyword>
<dbReference type="InterPro" id="IPR005543">
    <property type="entry name" value="PASTA_dom"/>
</dbReference>
<dbReference type="Pfam" id="PF03717">
    <property type="entry name" value="PBP_dimer"/>
    <property type="match status" value="1"/>
</dbReference>
<comment type="pathway">
    <text evidence="2">Cell wall biogenesis; peptidoglycan biosynthesis.</text>
</comment>
<dbReference type="SUPFAM" id="SSF56519">
    <property type="entry name" value="Penicillin binding protein dimerisation domain"/>
    <property type="match status" value="1"/>
</dbReference>
<evidence type="ECO:0000256" key="7">
    <source>
        <dbReference type="SAM" id="Phobius"/>
    </source>
</evidence>
<evidence type="ECO:0000256" key="2">
    <source>
        <dbReference type="ARBA" id="ARBA00004752"/>
    </source>
</evidence>
<dbReference type="Gene3D" id="3.90.1310.10">
    <property type="entry name" value="Penicillin-binding protein 2a (Domain 2)"/>
    <property type="match status" value="1"/>
</dbReference>